<proteinExistence type="predicted"/>
<evidence type="ECO:0000256" key="1">
    <source>
        <dbReference type="SAM" id="MobiDB-lite"/>
    </source>
</evidence>
<dbReference type="EMBL" id="CADCVF010000073">
    <property type="protein sequence ID" value="CAA9466717.1"/>
    <property type="molecule type" value="Genomic_DNA"/>
</dbReference>
<protein>
    <submittedName>
        <fullName evidence="2">Uncharacterized protein</fullName>
    </submittedName>
</protein>
<accession>A0A6J4R803</accession>
<organism evidence="2">
    <name type="scientific">uncultured Rubrobacteraceae bacterium</name>
    <dbReference type="NCBI Taxonomy" id="349277"/>
    <lineage>
        <taxon>Bacteria</taxon>
        <taxon>Bacillati</taxon>
        <taxon>Actinomycetota</taxon>
        <taxon>Rubrobacteria</taxon>
        <taxon>Rubrobacterales</taxon>
        <taxon>Rubrobacteraceae</taxon>
        <taxon>environmental samples</taxon>
    </lineage>
</organism>
<feature type="region of interest" description="Disordered" evidence="1">
    <location>
        <begin position="108"/>
        <end position="259"/>
    </location>
</feature>
<dbReference type="SUPFAM" id="SSF57997">
    <property type="entry name" value="Tropomyosin"/>
    <property type="match status" value="1"/>
</dbReference>
<gene>
    <name evidence="2" type="ORF">AVDCRST_MAG58-3573</name>
</gene>
<feature type="compositionally biased region" description="Basic residues" evidence="1">
    <location>
        <begin position="240"/>
        <end position="259"/>
    </location>
</feature>
<sequence length="259" mass="29381">MDDQQQQRINRAAKEFTDALVAAYRTTSESTAVAQQLGARQIEYFFNTVINNLRTQAEGTSRVTQQLADQQQLARETTQNLAQMSTDNYMDLLDSMFSFYQGGASRTQRRAEEAQRRVEGAEARAEEAERRAEEAERSRSEAERQTEEAQGRAKEAEKSARAAQRRAEEAERSAQESDRRAEEAEKRAEGAERRTLEAERRAEEAERSRSEAESQTGDEEGGPNADAVHRPLSQWMRTSGRSKVRGRNTRSRGRSSGRR</sequence>
<evidence type="ECO:0000313" key="2">
    <source>
        <dbReference type="EMBL" id="CAA9466717.1"/>
    </source>
</evidence>
<feature type="compositionally biased region" description="Basic and acidic residues" evidence="1">
    <location>
        <begin position="109"/>
        <end position="212"/>
    </location>
</feature>
<name>A0A6J4R803_9ACTN</name>
<dbReference type="AlphaFoldDB" id="A0A6J4R803"/>
<reference evidence="2" key="1">
    <citation type="submission" date="2020-02" db="EMBL/GenBank/DDBJ databases">
        <authorList>
            <person name="Meier V. D."/>
        </authorList>
    </citation>
    <scope>NUCLEOTIDE SEQUENCE</scope>
    <source>
        <strain evidence="2">AVDCRST_MAG58</strain>
    </source>
</reference>